<proteinExistence type="predicted"/>
<reference evidence="2 3" key="1">
    <citation type="submission" date="2018-07" db="EMBL/GenBank/DDBJ databases">
        <title>Erythrobacter nanhaiensis sp. nov., a novel member of the genus Erythrobacter isolated from the South China Sea.</title>
        <authorList>
            <person name="Chen X."/>
            <person name="Liu J."/>
        </authorList>
    </citation>
    <scope>NUCLEOTIDE SEQUENCE [LARGE SCALE GENOMIC DNA]</scope>
    <source>
        <strain evidence="2 3">S-5</strain>
    </source>
</reference>
<accession>A0A395LKH6</accession>
<dbReference type="OrthoDB" id="7391077at2"/>
<evidence type="ECO:0000313" key="2">
    <source>
        <dbReference type="EMBL" id="RDS77503.1"/>
    </source>
</evidence>
<dbReference type="Proteomes" id="UP000254101">
    <property type="component" value="Unassembled WGS sequence"/>
</dbReference>
<feature type="domain" description="ABC-type transport auxiliary lipoprotein component" evidence="1">
    <location>
        <begin position="45"/>
        <end position="189"/>
    </location>
</feature>
<evidence type="ECO:0000313" key="3">
    <source>
        <dbReference type="Proteomes" id="UP000254101"/>
    </source>
</evidence>
<dbReference type="RefSeq" id="WP_115491724.1">
    <property type="nucleotide sequence ID" value="NZ_JACHWW010000001.1"/>
</dbReference>
<organism evidence="2 3">
    <name type="scientific">Alteriqipengyuania lutimaris</name>
    <dbReference type="NCBI Taxonomy" id="1538146"/>
    <lineage>
        <taxon>Bacteria</taxon>
        <taxon>Pseudomonadati</taxon>
        <taxon>Pseudomonadota</taxon>
        <taxon>Alphaproteobacteria</taxon>
        <taxon>Sphingomonadales</taxon>
        <taxon>Erythrobacteraceae</taxon>
        <taxon>Alteriqipengyuania</taxon>
    </lineage>
</organism>
<protein>
    <submittedName>
        <fullName evidence="2">ABC transporter</fullName>
    </submittedName>
</protein>
<dbReference type="SUPFAM" id="SSF159594">
    <property type="entry name" value="XCC0632-like"/>
    <property type="match status" value="1"/>
</dbReference>
<keyword evidence="3" id="KW-1185">Reference proteome</keyword>
<evidence type="ECO:0000259" key="1">
    <source>
        <dbReference type="Pfam" id="PF03886"/>
    </source>
</evidence>
<dbReference type="PROSITE" id="PS51257">
    <property type="entry name" value="PROKAR_LIPOPROTEIN"/>
    <property type="match status" value="1"/>
</dbReference>
<dbReference type="InterPro" id="IPR005586">
    <property type="entry name" value="ABC_trans_aux"/>
</dbReference>
<dbReference type="EMBL" id="QRBB01000001">
    <property type="protein sequence ID" value="RDS77503.1"/>
    <property type="molecule type" value="Genomic_DNA"/>
</dbReference>
<sequence length="194" mass="20214">MSIFRLIVLGAAPLALAGCISIGEDPPPALLTLTPDAQIEVGTGPTGEASAALTVMLPETPGSLAVTRVPVQVDASTIAYLKDAVWVDRPARLFQNLLVTTIRERTGRLVLDDVESRSGTTTRLRGTLRDFGYDAQSGSVIVTYDAIRETGGQLETRRFSASVPGVPAEASPVGAALNDAANEVALDVATWVGG</sequence>
<dbReference type="Pfam" id="PF03886">
    <property type="entry name" value="ABC_trans_aux"/>
    <property type="match status" value="1"/>
</dbReference>
<dbReference type="Gene3D" id="3.40.50.10610">
    <property type="entry name" value="ABC-type transport auxiliary lipoprotein component"/>
    <property type="match status" value="1"/>
</dbReference>
<name>A0A395LKH6_9SPHN</name>
<gene>
    <name evidence="2" type="ORF">DL238_07730</name>
</gene>
<dbReference type="AlphaFoldDB" id="A0A395LKH6"/>
<comment type="caution">
    <text evidence="2">The sequence shown here is derived from an EMBL/GenBank/DDBJ whole genome shotgun (WGS) entry which is preliminary data.</text>
</comment>